<gene>
    <name evidence="2" type="ORF">D1Z90_13055</name>
</gene>
<dbReference type="AlphaFoldDB" id="A0A418YD00"/>
<keyword evidence="3" id="KW-1185">Reference proteome</keyword>
<dbReference type="Proteomes" id="UP000283255">
    <property type="component" value="Unassembled WGS sequence"/>
</dbReference>
<organism evidence="2 3">
    <name type="scientific">Motilimonas pumila</name>
    <dbReference type="NCBI Taxonomy" id="2303987"/>
    <lineage>
        <taxon>Bacteria</taxon>
        <taxon>Pseudomonadati</taxon>
        <taxon>Pseudomonadota</taxon>
        <taxon>Gammaproteobacteria</taxon>
        <taxon>Alteromonadales</taxon>
        <taxon>Alteromonadales genera incertae sedis</taxon>
        <taxon>Motilimonas</taxon>
    </lineage>
</organism>
<reference evidence="2 3" key="1">
    <citation type="submission" date="2018-09" db="EMBL/GenBank/DDBJ databases">
        <authorList>
            <person name="Wang F."/>
        </authorList>
    </citation>
    <scope>NUCLEOTIDE SEQUENCE [LARGE SCALE GENOMIC DNA]</scope>
    <source>
        <strain evidence="2 3">PLHSC7-2</strain>
    </source>
</reference>
<reference evidence="2 3" key="2">
    <citation type="submission" date="2019-01" db="EMBL/GenBank/DDBJ databases">
        <title>Motilimonas pumilus sp. nov., isolated from the gut of sea cucumber (Apostichopus japonicus).</title>
        <authorList>
            <person name="Wang F.-Q."/>
            <person name="Ren L.-H."/>
            <person name="Lin Y.-W."/>
            <person name="Sun G.-H."/>
            <person name="Du Z.-J."/>
            <person name="Zhao J.-X."/>
            <person name="Liu X.-J."/>
            <person name="Liu L.-J."/>
        </authorList>
    </citation>
    <scope>NUCLEOTIDE SEQUENCE [LARGE SCALE GENOMIC DNA]</scope>
    <source>
        <strain evidence="2 3">PLHSC7-2</strain>
    </source>
</reference>
<evidence type="ECO:0000313" key="2">
    <source>
        <dbReference type="EMBL" id="RJG42396.1"/>
    </source>
</evidence>
<dbReference type="EMBL" id="QZCH01000017">
    <property type="protein sequence ID" value="RJG42396.1"/>
    <property type="molecule type" value="Genomic_DNA"/>
</dbReference>
<name>A0A418YD00_9GAMM</name>
<dbReference type="InterPro" id="IPR044929">
    <property type="entry name" value="DNA/RNA_non-sp_Endonuclease_sf"/>
</dbReference>
<dbReference type="RefSeq" id="WP_119911218.1">
    <property type="nucleotide sequence ID" value="NZ_QZCH01000017.1"/>
</dbReference>
<dbReference type="InterPro" id="IPR044925">
    <property type="entry name" value="His-Me_finger_sf"/>
</dbReference>
<dbReference type="InterPro" id="IPR001604">
    <property type="entry name" value="Endo_G_ENPP1-like_dom"/>
</dbReference>
<dbReference type="Gene3D" id="3.40.570.10">
    <property type="entry name" value="Extracellular Endonuclease, subunit A"/>
    <property type="match status" value="1"/>
</dbReference>
<dbReference type="GO" id="GO:0003676">
    <property type="term" value="F:nucleic acid binding"/>
    <property type="evidence" value="ECO:0007669"/>
    <property type="project" value="InterPro"/>
</dbReference>
<dbReference type="GO" id="GO:0046872">
    <property type="term" value="F:metal ion binding"/>
    <property type="evidence" value="ECO:0007669"/>
    <property type="project" value="InterPro"/>
</dbReference>
<dbReference type="SUPFAM" id="SSF54060">
    <property type="entry name" value="His-Me finger endonucleases"/>
    <property type="match status" value="1"/>
</dbReference>
<dbReference type="GO" id="GO:0016787">
    <property type="term" value="F:hydrolase activity"/>
    <property type="evidence" value="ECO:0007669"/>
    <property type="project" value="InterPro"/>
</dbReference>
<sequence>MSIRSGYQADFLSPYSILLPSPNLALAGDVLQPPNLPAGETVIPYVHYSLVMSKSNKQALYSAANVDNAKGQLISGSKGRKWFIDQHVGFDNQISNFAYRQSPWDRGHLTRRTAVTWAITLQL</sequence>
<comment type="caution">
    <text evidence="2">The sequence shown here is derived from an EMBL/GenBank/DDBJ whole genome shotgun (WGS) entry which is preliminary data.</text>
</comment>
<accession>A0A418YD00</accession>
<dbReference type="Pfam" id="PF01223">
    <property type="entry name" value="Endonuclease_NS"/>
    <property type="match status" value="1"/>
</dbReference>
<proteinExistence type="predicted"/>
<feature type="domain" description="DNA/RNA non-specific endonuclease/pyrophosphatase/phosphodiesterase" evidence="1">
    <location>
        <begin position="37"/>
        <end position="119"/>
    </location>
</feature>
<evidence type="ECO:0000313" key="3">
    <source>
        <dbReference type="Proteomes" id="UP000283255"/>
    </source>
</evidence>
<dbReference type="OrthoDB" id="9811262at2"/>
<protein>
    <recommendedName>
        <fullName evidence="1">DNA/RNA non-specific endonuclease/pyrophosphatase/phosphodiesterase domain-containing protein</fullName>
    </recommendedName>
</protein>
<evidence type="ECO:0000259" key="1">
    <source>
        <dbReference type="Pfam" id="PF01223"/>
    </source>
</evidence>